<dbReference type="SUPFAM" id="SSF55804">
    <property type="entry name" value="Phoshotransferase/anion transport protein"/>
    <property type="match status" value="1"/>
</dbReference>
<evidence type="ECO:0000256" key="6">
    <source>
        <dbReference type="ARBA" id="ARBA00022683"/>
    </source>
</evidence>
<feature type="domain" description="PRD" evidence="12">
    <location>
        <begin position="1"/>
        <end position="78"/>
    </location>
</feature>
<evidence type="ECO:0000313" key="13">
    <source>
        <dbReference type="EMBL" id="RGC15659.1"/>
    </source>
</evidence>
<proteinExistence type="predicted"/>
<dbReference type="PANTHER" id="PTHR36203:SF1">
    <property type="entry name" value="ASCORBATE-SPECIFIC PTS SYSTEM EIIA COMPONENT"/>
    <property type="match status" value="1"/>
</dbReference>
<evidence type="ECO:0000256" key="4">
    <source>
        <dbReference type="ARBA" id="ARBA00022553"/>
    </source>
</evidence>
<sequence length="372" mass="43184">MKEKLVLHIRPMYYRLKYGIRLHNVLNEDIKKDYALYFNLTKKAVKLSMSSQDPDMPEDELAYLCVYLAGWINQSVSQIEQEEAADQLLLVIPGGNSMSSLIQLQLINLLKPLRFQYEIISLQDFTESMADAYPLVLYNGSYNGVKKNIIMISTHMNESQRNRILQWSARYSNMDNNDELTRLYDLVKHHCIVQDEDLLKAKLFSFLNDSRNRSQSQIPSLLQILHVSSISLFSKTMEIDRLLILATKEFIKNNTVKDLYVPNLMHLLSTMGAYGEITQGVLLLHAENVQYCNHLGVHICNLKEALYLKNNPDAIHTILLLSTPDKTSHLRILKDLSQLFREHSFVKKLEEFEFAEEQDMYDEICMILKKES</sequence>
<dbReference type="PANTHER" id="PTHR36203">
    <property type="entry name" value="ASCORBATE-SPECIFIC PTS SYSTEM EIIA COMPONENT"/>
    <property type="match status" value="1"/>
</dbReference>
<dbReference type="GO" id="GO:0009401">
    <property type="term" value="P:phosphoenolpyruvate-dependent sugar phosphotransferase system"/>
    <property type="evidence" value="ECO:0007669"/>
    <property type="project" value="UniProtKB-KW"/>
</dbReference>
<dbReference type="InterPro" id="IPR002178">
    <property type="entry name" value="PTS_EIIA_type-2_dom"/>
</dbReference>
<keyword evidence="4" id="KW-0597">Phosphoprotein</keyword>
<dbReference type="InterPro" id="IPR051351">
    <property type="entry name" value="Ascorbate-PTS_EIIA_comp"/>
</dbReference>
<evidence type="ECO:0000256" key="9">
    <source>
        <dbReference type="ARBA" id="ARBA00041175"/>
    </source>
</evidence>
<organism evidence="13 14">
    <name type="scientific">Clostridium innocuum</name>
    <dbReference type="NCBI Taxonomy" id="1522"/>
    <lineage>
        <taxon>Bacteria</taxon>
        <taxon>Bacillati</taxon>
        <taxon>Bacillota</taxon>
        <taxon>Clostridia</taxon>
        <taxon>Eubacteriales</taxon>
        <taxon>Clostridiaceae</taxon>
        <taxon>Clostridium</taxon>
    </lineage>
</organism>
<dbReference type="Gene3D" id="3.40.930.10">
    <property type="entry name" value="Mannitol-specific EII, Chain A"/>
    <property type="match status" value="1"/>
</dbReference>
<reference evidence="13 14" key="1">
    <citation type="submission" date="2018-08" db="EMBL/GenBank/DDBJ databases">
        <title>A genome reference for cultivated species of the human gut microbiota.</title>
        <authorList>
            <person name="Zou Y."/>
            <person name="Xue W."/>
            <person name="Luo G."/>
        </authorList>
    </citation>
    <scope>NUCLEOTIDE SEQUENCE [LARGE SCALE GENOMIC DNA]</scope>
    <source>
        <strain evidence="13 14">OF01-2LB</strain>
    </source>
</reference>
<keyword evidence="7" id="KW-0418">Kinase</keyword>
<evidence type="ECO:0000256" key="1">
    <source>
        <dbReference type="ARBA" id="ARBA00004496"/>
    </source>
</evidence>
<dbReference type="Pfam" id="PF00874">
    <property type="entry name" value="PRD"/>
    <property type="match status" value="1"/>
</dbReference>
<dbReference type="EMBL" id="QVEV01000012">
    <property type="protein sequence ID" value="RGC15659.1"/>
    <property type="molecule type" value="Genomic_DNA"/>
</dbReference>
<comment type="subcellular location">
    <subcellularLocation>
        <location evidence="1">Cytoplasm</location>
    </subcellularLocation>
</comment>
<evidence type="ECO:0000256" key="7">
    <source>
        <dbReference type="ARBA" id="ARBA00022777"/>
    </source>
</evidence>
<comment type="function">
    <text evidence="8">The phosphoenolpyruvate-dependent sugar phosphotransferase system (sugar PTS), a major carbohydrate active transport system, catalyzes the phosphorylation of incoming sugar substrates concomitantly with their translocation across the cell membrane. The enzyme II UlaABC PTS system is involved in ascorbate transport.</text>
</comment>
<dbReference type="PROSITE" id="PS51372">
    <property type="entry name" value="PRD_2"/>
    <property type="match status" value="1"/>
</dbReference>
<evidence type="ECO:0000256" key="3">
    <source>
        <dbReference type="ARBA" id="ARBA00022490"/>
    </source>
</evidence>
<gene>
    <name evidence="13" type="ORF">DXA38_09800</name>
</gene>
<keyword evidence="3" id="KW-0963">Cytoplasm</keyword>
<name>A0A3E2VWK3_CLOIN</name>
<dbReference type="SUPFAM" id="SSF63520">
    <property type="entry name" value="PTS-regulatory domain, PRD"/>
    <property type="match status" value="1"/>
</dbReference>
<evidence type="ECO:0000256" key="10">
    <source>
        <dbReference type="ARBA" id="ARBA00042072"/>
    </source>
</evidence>
<evidence type="ECO:0000256" key="8">
    <source>
        <dbReference type="ARBA" id="ARBA00037387"/>
    </source>
</evidence>
<evidence type="ECO:0000256" key="5">
    <source>
        <dbReference type="ARBA" id="ARBA00022679"/>
    </source>
</evidence>
<evidence type="ECO:0000259" key="11">
    <source>
        <dbReference type="PROSITE" id="PS51094"/>
    </source>
</evidence>
<evidence type="ECO:0000313" key="14">
    <source>
        <dbReference type="Proteomes" id="UP000260025"/>
    </source>
</evidence>
<evidence type="ECO:0000259" key="12">
    <source>
        <dbReference type="PROSITE" id="PS51372"/>
    </source>
</evidence>
<dbReference type="GO" id="GO:0016301">
    <property type="term" value="F:kinase activity"/>
    <property type="evidence" value="ECO:0007669"/>
    <property type="project" value="UniProtKB-KW"/>
</dbReference>
<feature type="domain" description="PTS EIIA type-2" evidence="11">
    <location>
        <begin position="223"/>
        <end position="371"/>
    </location>
</feature>
<dbReference type="GO" id="GO:0005737">
    <property type="term" value="C:cytoplasm"/>
    <property type="evidence" value="ECO:0007669"/>
    <property type="project" value="UniProtKB-SubCell"/>
</dbReference>
<dbReference type="AlphaFoldDB" id="A0A3E2VWK3"/>
<evidence type="ECO:0000256" key="2">
    <source>
        <dbReference type="ARBA" id="ARBA00022448"/>
    </source>
</evidence>
<accession>A0A3E2VWK3</accession>
<dbReference type="GO" id="GO:0006355">
    <property type="term" value="P:regulation of DNA-templated transcription"/>
    <property type="evidence" value="ECO:0007669"/>
    <property type="project" value="InterPro"/>
</dbReference>
<dbReference type="Gene3D" id="1.10.1790.10">
    <property type="entry name" value="PRD domain"/>
    <property type="match status" value="1"/>
</dbReference>
<keyword evidence="6" id="KW-0598">Phosphotransferase system</keyword>
<keyword evidence="2" id="KW-0813">Transport</keyword>
<dbReference type="InterPro" id="IPR036634">
    <property type="entry name" value="PRD_sf"/>
</dbReference>
<comment type="caution">
    <text evidence="13">The sequence shown here is derived from an EMBL/GenBank/DDBJ whole genome shotgun (WGS) entry which is preliminary data.</text>
</comment>
<dbReference type="Pfam" id="PF00359">
    <property type="entry name" value="PTS_EIIA_2"/>
    <property type="match status" value="1"/>
</dbReference>
<protein>
    <recommendedName>
        <fullName evidence="9">Ascorbate-specific PTS system EIIA component</fullName>
    </recommendedName>
    <alternativeName>
        <fullName evidence="10">Ascorbate-specific phosphotransferase enzyme IIA component</fullName>
    </alternativeName>
</protein>
<dbReference type="InterPro" id="IPR016152">
    <property type="entry name" value="PTrfase/Anion_transptr"/>
</dbReference>
<keyword evidence="5" id="KW-0808">Transferase</keyword>
<dbReference type="Proteomes" id="UP000260025">
    <property type="component" value="Unassembled WGS sequence"/>
</dbReference>
<dbReference type="PROSITE" id="PS51094">
    <property type="entry name" value="PTS_EIIA_TYPE_2"/>
    <property type="match status" value="1"/>
</dbReference>
<dbReference type="InterPro" id="IPR011608">
    <property type="entry name" value="PRD"/>
</dbReference>